<gene>
    <name evidence="8" type="ORF">SAMN02745729_11150</name>
</gene>
<dbReference type="Gene3D" id="3.30.450.40">
    <property type="match status" value="1"/>
</dbReference>
<feature type="transmembrane region" description="Helical" evidence="3">
    <location>
        <begin position="356"/>
        <end position="379"/>
    </location>
</feature>
<keyword evidence="3" id="KW-0812">Transmembrane</keyword>
<dbReference type="SMART" id="SM00086">
    <property type="entry name" value="PAC"/>
    <property type="match status" value="3"/>
</dbReference>
<feature type="transmembrane region" description="Helical" evidence="3">
    <location>
        <begin position="12"/>
        <end position="35"/>
    </location>
</feature>
<dbReference type="InterPro" id="IPR052155">
    <property type="entry name" value="Biofilm_reg_signaling"/>
</dbReference>
<keyword evidence="2" id="KW-0973">c-di-GMP</keyword>
<dbReference type="InterPro" id="IPR000014">
    <property type="entry name" value="PAS"/>
</dbReference>
<feature type="domain" description="PAC" evidence="5">
    <location>
        <begin position="767"/>
        <end position="819"/>
    </location>
</feature>
<dbReference type="EMBL" id="FNRJ01000011">
    <property type="protein sequence ID" value="SEA96641.1"/>
    <property type="molecule type" value="Genomic_DNA"/>
</dbReference>
<dbReference type="InterPro" id="IPR013655">
    <property type="entry name" value="PAS_fold_3"/>
</dbReference>
<dbReference type="Gene3D" id="3.30.70.270">
    <property type="match status" value="1"/>
</dbReference>
<dbReference type="Pfam" id="PF00989">
    <property type="entry name" value="PAS"/>
    <property type="match status" value="1"/>
</dbReference>
<dbReference type="InterPro" id="IPR000700">
    <property type="entry name" value="PAS-assoc_C"/>
</dbReference>
<dbReference type="GO" id="GO:0071111">
    <property type="term" value="F:cyclic-guanylate-specific phosphodiesterase activity"/>
    <property type="evidence" value="ECO:0007669"/>
    <property type="project" value="UniProtKB-EC"/>
</dbReference>
<dbReference type="InterPro" id="IPR001633">
    <property type="entry name" value="EAL_dom"/>
</dbReference>
<dbReference type="InterPro" id="IPR001610">
    <property type="entry name" value="PAC"/>
</dbReference>
<evidence type="ECO:0000256" key="1">
    <source>
        <dbReference type="ARBA" id="ARBA00012282"/>
    </source>
</evidence>
<dbReference type="InterPro" id="IPR035919">
    <property type="entry name" value="EAL_sf"/>
</dbReference>
<evidence type="ECO:0000259" key="5">
    <source>
        <dbReference type="PROSITE" id="PS50113"/>
    </source>
</evidence>
<reference evidence="9" key="1">
    <citation type="submission" date="2016-10" db="EMBL/GenBank/DDBJ databases">
        <authorList>
            <person name="Varghese N."/>
            <person name="Submissions S."/>
        </authorList>
    </citation>
    <scope>NUCLEOTIDE SEQUENCE [LARGE SCALE GENOMIC DNA]</scope>
    <source>
        <strain evidence="9">DSM 11526</strain>
    </source>
</reference>
<dbReference type="CDD" id="cd01948">
    <property type="entry name" value="EAL"/>
    <property type="match status" value="1"/>
</dbReference>
<dbReference type="InterPro" id="IPR035965">
    <property type="entry name" value="PAS-like_dom_sf"/>
</dbReference>
<keyword evidence="9" id="KW-1185">Reference proteome</keyword>
<evidence type="ECO:0000256" key="3">
    <source>
        <dbReference type="SAM" id="Phobius"/>
    </source>
</evidence>
<dbReference type="PANTHER" id="PTHR44757">
    <property type="entry name" value="DIGUANYLATE CYCLASE DGCP"/>
    <property type="match status" value="1"/>
</dbReference>
<dbReference type="InterPro" id="IPR029787">
    <property type="entry name" value="Nucleotide_cyclase"/>
</dbReference>
<dbReference type="Pfam" id="PF08447">
    <property type="entry name" value="PAS_3"/>
    <property type="match status" value="1"/>
</dbReference>
<dbReference type="Gene3D" id="3.20.20.450">
    <property type="entry name" value="EAL domain"/>
    <property type="match status" value="1"/>
</dbReference>
<dbReference type="EC" id="3.1.4.52" evidence="1"/>
<dbReference type="CDD" id="cd00130">
    <property type="entry name" value="PAS"/>
    <property type="match status" value="2"/>
</dbReference>
<evidence type="ECO:0000313" key="8">
    <source>
        <dbReference type="EMBL" id="SEA96641.1"/>
    </source>
</evidence>
<evidence type="ECO:0000259" key="6">
    <source>
        <dbReference type="PROSITE" id="PS50883"/>
    </source>
</evidence>
<dbReference type="Gene3D" id="3.30.450.20">
    <property type="entry name" value="PAS domain"/>
    <property type="match status" value="3"/>
</dbReference>
<dbReference type="NCBIfam" id="TIGR00254">
    <property type="entry name" value="GGDEF"/>
    <property type="match status" value="1"/>
</dbReference>
<evidence type="ECO:0000256" key="2">
    <source>
        <dbReference type="ARBA" id="ARBA00022636"/>
    </source>
</evidence>
<dbReference type="InterPro" id="IPR043128">
    <property type="entry name" value="Rev_trsase/Diguanyl_cyclase"/>
</dbReference>
<keyword evidence="3" id="KW-0472">Membrane</keyword>
<dbReference type="PROSITE" id="PS50883">
    <property type="entry name" value="EAL"/>
    <property type="match status" value="1"/>
</dbReference>
<name>A0A1H4FHN2_9GAMM</name>
<dbReference type="Pfam" id="PF00563">
    <property type="entry name" value="EAL"/>
    <property type="match status" value="1"/>
</dbReference>
<dbReference type="CDD" id="cd01949">
    <property type="entry name" value="GGDEF"/>
    <property type="match status" value="1"/>
</dbReference>
<dbReference type="PROSITE" id="PS50112">
    <property type="entry name" value="PAS"/>
    <property type="match status" value="1"/>
</dbReference>
<feature type="transmembrane region" description="Helical" evidence="3">
    <location>
        <begin position="47"/>
        <end position="64"/>
    </location>
</feature>
<evidence type="ECO:0000313" key="9">
    <source>
        <dbReference type="Proteomes" id="UP000242469"/>
    </source>
</evidence>
<dbReference type="PROSITE" id="PS50887">
    <property type="entry name" value="GGDEF"/>
    <property type="match status" value="1"/>
</dbReference>
<feature type="domain" description="EAL" evidence="6">
    <location>
        <begin position="1115"/>
        <end position="1369"/>
    </location>
</feature>
<keyword evidence="3" id="KW-1133">Transmembrane helix</keyword>
<proteinExistence type="predicted"/>
<dbReference type="InterPro" id="IPR029016">
    <property type="entry name" value="GAF-like_dom_sf"/>
</dbReference>
<dbReference type="InterPro" id="IPR003018">
    <property type="entry name" value="GAF"/>
</dbReference>
<dbReference type="NCBIfam" id="TIGR00229">
    <property type="entry name" value="sensory_box"/>
    <property type="match status" value="3"/>
</dbReference>
<dbReference type="PANTHER" id="PTHR44757:SF2">
    <property type="entry name" value="BIOFILM ARCHITECTURE MAINTENANCE PROTEIN MBAA"/>
    <property type="match status" value="1"/>
</dbReference>
<dbReference type="SUPFAM" id="SSF55785">
    <property type="entry name" value="PYP-like sensor domain (PAS domain)"/>
    <property type="match status" value="3"/>
</dbReference>
<dbReference type="Proteomes" id="UP000242469">
    <property type="component" value="Unassembled WGS sequence"/>
</dbReference>
<dbReference type="SUPFAM" id="SSF55073">
    <property type="entry name" value="Nucleotide cyclase"/>
    <property type="match status" value="1"/>
</dbReference>
<dbReference type="SMART" id="SM00267">
    <property type="entry name" value="GGDEF"/>
    <property type="match status" value="1"/>
</dbReference>
<dbReference type="CDD" id="cd18774">
    <property type="entry name" value="PDC2_HK_sensor"/>
    <property type="match status" value="1"/>
</dbReference>
<dbReference type="STRING" id="1122198.SAMN02745729_11150"/>
<feature type="domain" description="PAS" evidence="4">
    <location>
        <begin position="816"/>
        <end position="860"/>
    </location>
</feature>
<dbReference type="Pfam" id="PF00990">
    <property type="entry name" value="GGDEF"/>
    <property type="match status" value="1"/>
</dbReference>
<dbReference type="SMART" id="SM00052">
    <property type="entry name" value="EAL"/>
    <property type="match status" value="1"/>
</dbReference>
<dbReference type="SUPFAM" id="SSF141868">
    <property type="entry name" value="EAL domain-like"/>
    <property type="match status" value="1"/>
</dbReference>
<dbReference type="InterPro" id="IPR000160">
    <property type="entry name" value="GGDEF_dom"/>
</dbReference>
<sequence length="1370" mass="155142">MLLSQMRSPQMLTLLYALLGVAWIVFSDQLVVYLAGDIHRFAEVSRYKGVAFVLISAALIFLALTHYRFEELSNHRAPGRQRYLVFAFVTLLLVVPLLAVSVTRLYGPELQQRELDRLGQVSELKSSQISQWLEHSSQELGAIEQLLETGSSTVIPDSERFAHMQQAVSSLLQGLGYSGAEIHFPGREPLQLGMVPRIEANGNTLKPFRISQRDWLQLLQDEEATAWVRLSRPSHGDRIALELYRPLETSLQPILSEWLLSGNSAELLLLQAKGDRGVYISPLKHSDARPMTQTISLIEQTIPGAVALVSGGSGEVAGKDYRGVPVLAAYRTVTNSPWALVIKRDRDEVLAPLDTLLHWMLLLGMIFMLAVGLILLLLWRQQRLRLSLQAKADLDARDRILQRFYDMPLIGMGIYDPAARCWVRVNDELLRMLGYERDQFMATDWRELTPGHLLEEEGYQFQALLDGLRDGYQIEKQLRHAEGHLVDIRLDVQIERENGGWMLAIMQDISERKRNEALIQRQANLYNMLSQINQMIVRRHSPDRIFQSACDIAVRFGKLRFAWMAQLDKSGQLKPLASAGFGGESLPMLLQLCRNYPEQGLTMAAIRQGECMLANNIFTDPDFQPWYQLARRHDIHAAIVLPLNGAGGRRVVMTLYAGEPDFFTDEVVNTLDELSHDISFALADHSRDQALKKANQVINASPVVLVRWENSPGWPVSYVSDNVRRWGIEPASLLKGEINYEQLIHPDDRDTVNAEIEGYLERSENEYHQLYRLQLGSDEVIWVEDHTHVQRDRQNNVQHIEGVLTDVTERQQQEARLERASAVLESTREAVVITDARQHIIQINPAFNEMFGWTEEELVDSTPHQFASGRHDSAFYEQMWHELDRCGHWQGEIMSRRRDGEVFPALLSISVVRGPRGNINHYVGVYTDLSRLKESESRLEYQALHDLLTGLPNRQMLFSQLGHCIHYNRRHRRISALLMIDLDNFKDVNDSFGHLVGDQLLEQAAQRLKLRLRDEDMLFRLGGDEFAVLLEDVTSGGDAANVALSLIRQFDGSFTLSGGVEVRVGASIGISLITNLKQKPEDLLQQADAALFRAKERRGSLSFYSDDLTQAARQRLELEQRLGHAIEANELRLHYQPQWSLETGEMTGVEALVRWQDPERGLISPVDFIPIAEQTVLIDHIGRWVLNEACDQIVRWQAAGLHIPRVAVNVSPQQLRYHSLPDEVAKALKRTGIAPERLELELTESALMAPNLEPVAMLKQLRALGVRLAIDDFGTGYSSLAYLKRFPLDLLKIDKSFTDDLLESDEARAIVETIIVLGRKLGLRVLAEGVETEAQRSLLNTLGCHQYQGYLASKPLPVAELEMLLAAPQG</sequence>
<evidence type="ECO:0000259" key="4">
    <source>
        <dbReference type="PROSITE" id="PS50112"/>
    </source>
</evidence>
<evidence type="ECO:0000259" key="7">
    <source>
        <dbReference type="PROSITE" id="PS50887"/>
    </source>
</evidence>
<protein>
    <recommendedName>
        <fullName evidence="1">cyclic-guanylate-specific phosphodiesterase</fullName>
        <ecNumber evidence="1">3.1.4.52</ecNumber>
    </recommendedName>
</protein>
<feature type="transmembrane region" description="Helical" evidence="3">
    <location>
        <begin position="84"/>
        <end position="107"/>
    </location>
</feature>
<feature type="domain" description="GGDEF" evidence="7">
    <location>
        <begin position="973"/>
        <end position="1106"/>
    </location>
</feature>
<feature type="domain" description="PAC" evidence="5">
    <location>
        <begin position="889"/>
        <end position="941"/>
    </location>
</feature>
<dbReference type="PROSITE" id="PS50113">
    <property type="entry name" value="PAC"/>
    <property type="match status" value="2"/>
</dbReference>
<dbReference type="FunFam" id="3.20.20.450:FF:000001">
    <property type="entry name" value="Cyclic di-GMP phosphodiesterase yahA"/>
    <property type="match status" value="1"/>
</dbReference>
<dbReference type="SUPFAM" id="SSF55781">
    <property type="entry name" value="GAF domain-like"/>
    <property type="match status" value="1"/>
</dbReference>
<organism evidence="8 9">
    <name type="scientific">Marinobacterium iners DSM 11526</name>
    <dbReference type="NCBI Taxonomy" id="1122198"/>
    <lineage>
        <taxon>Bacteria</taxon>
        <taxon>Pseudomonadati</taxon>
        <taxon>Pseudomonadota</taxon>
        <taxon>Gammaproteobacteria</taxon>
        <taxon>Oceanospirillales</taxon>
        <taxon>Oceanospirillaceae</taxon>
        <taxon>Marinobacterium</taxon>
    </lineage>
</organism>
<dbReference type="Pfam" id="PF13426">
    <property type="entry name" value="PAS_9"/>
    <property type="match status" value="1"/>
</dbReference>
<accession>A0A1H4FHN2</accession>
<dbReference type="SMART" id="SM00091">
    <property type="entry name" value="PAS"/>
    <property type="match status" value="3"/>
</dbReference>
<dbReference type="InterPro" id="IPR013767">
    <property type="entry name" value="PAS_fold"/>
</dbReference>
<dbReference type="Pfam" id="PF13185">
    <property type="entry name" value="GAF_2"/>
    <property type="match status" value="1"/>
</dbReference>